<dbReference type="GO" id="GO:0006355">
    <property type="term" value="P:regulation of DNA-templated transcription"/>
    <property type="evidence" value="ECO:0007669"/>
    <property type="project" value="InterPro"/>
</dbReference>
<dbReference type="GO" id="GO:0000156">
    <property type="term" value="F:phosphorelay response regulator activity"/>
    <property type="evidence" value="ECO:0007669"/>
    <property type="project" value="TreeGrafter"/>
</dbReference>
<evidence type="ECO:0000256" key="4">
    <source>
        <dbReference type="ARBA" id="ARBA00022553"/>
    </source>
</evidence>
<evidence type="ECO:0000256" key="2">
    <source>
        <dbReference type="ARBA" id="ARBA00012438"/>
    </source>
</evidence>
<evidence type="ECO:0000256" key="11">
    <source>
        <dbReference type="PROSITE-ProRule" id="PRU00169"/>
    </source>
</evidence>
<evidence type="ECO:0000256" key="3">
    <source>
        <dbReference type="ARBA" id="ARBA00018672"/>
    </source>
</evidence>
<organism evidence="14 15">
    <name type="scientific">Candidatus Avoscillospira stercorigallinarum</name>
    <dbReference type="NCBI Taxonomy" id="2840708"/>
    <lineage>
        <taxon>Bacteria</taxon>
        <taxon>Bacillati</taxon>
        <taxon>Bacillota</taxon>
        <taxon>Clostridia</taxon>
        <taxon>Eubacteriales</taxon>
        <taxon>Oscillospiraceae</taxon>
        <taxon>Oscillospiraceae incertae sedis</taxon>
        <taxon>Candidatus Avoscillospira</taxon>
    </lineage>
</organism>
<dbReference type="SUPFAM" id="SSF52172">
    <property type="entry name" value="CheY-like"/>
    <property type="match status" value="1"/>
</dbReference>
<dbReference type="SUPFAM" id="SSF46894">
    <property type="entry name" value="C-terminal effector domain of the bipartite response regulators"/>
    <property type="match status" value="1"/>
</dbReference>
<dbReference type="GO" id="GO:0004673">
    <property type="term" value="F:protein histidine kinase activity"/>
    <property type="evidence" value="ECO:0007669"/>
    <property type="project" value="UniProtKB-EC"/>
</dbReference>
<dbReference type="SMART" id="SM00387">
    <property type="entry name" value="HATPase_c"/>
    <property type="match status" value="1"/>
</dbReference>
<gene>
    <name evidence="14" type="ORF">IAA67_06095</name>
</gene>
<dbReference type="Gene3D" id="1.10.10.10">
    <property type="entry name" value="Winged helix-like DNA-binding domain superfamily/Winged helix DNA-binding domain"/>
    <property type="match status" value="1"/>
</dbReference>
<dbReference type="GO" id="GO:0032993">
    <property type="term" value="C:protein-DNA complex"/>
    <property type="evidence" value="ECO:0007669"/>
    <property type="project" value="TreeGrafter"/>
</dbReference>
<dbReference type="AlphaFoldDB" id="A0A9D0Z6P9"/>
<dbReference type="InterPro" id="IPR036890">
    <property type="entry name" value="HATPase_C_sf"/>
</dbReference>
<dbReference type="Pfam" id="PF02518">
    <property type="entry name" value="HATPase_c"/>
    <property type="match status" value="1"/>
</dbReference>
<dbReference type="Proteomes" id="UP000886874">
    <property type="component" value="Unassembled WGS sequence"/>
</dbReference>
<dbReference type="Gene3D" id="6.10.250.690">
    <property type="match status" value="1"/>
</dbReference>
<dbReference type="PROSITE" id="PS50110">
    <property type="entry name" value="RESPONSE_REGULATORY"/>
    <property type="match status" value="1"/>
</dbReference>
<dbReference type="CDD" id="cd17574">
    <property type="entry name" value="REC_OmpR"/>
    <property type="match status" value="1"/>
</dbReference>
<evidence type="ECO:0000256" key="8">
    <source>
        <dbReference type="ARBA" id="ARBA00023125"/>
    </source>
</evidence>
<dbReference type="PANTHER" id="PTHR48111:SF1">
    <property type="entry name" value="TWO-COMPONENT RESPONSE REGULATOR ORR33"/>
    <property type="match status" value="1"/>
</dbReference>
<dbReference type="PANTHER" id="PTHR48111">
    <property type="entry name" value="REGULATOR OF RPOS"/>
    <property type="match status" value="1"/>
</dbReference>
<dbReference type="PRINTS" id="PR00344">
    <property type="entry name" value="BCTRLSENSOR"/>
</dbReference>
<evidence type="ECO:0000313" key="14">
    <source>
        <dbReference type="EMBL" id="HIQ69880.1"/>
    </source>
</evidence>
<evidence type="ECO:0000256" key="5">
    <source>
        <dbReference type="ARBA" id="ARBA00022777"/>
    </source>
</evidence>
<evidence type="ECO:0000259" key="13">
    <source>
        <dbReference type="PROSITE" id="PS50110"/>
    </source>
</evidence>
<evidence type="ECO:0000256" key="9">
    <source>
        <dbReference type="ARBA" id="ARBA00023163"/>
    </source>
</evidence>
<dbReference type="InterPro" id="IPR036388">
    <property type="entry name" value="WH-like_DNA-bd_sf"/>
</dbReference>
<name>A0A9D0Z6P9_9FIRM</name>
<keyword evidence="9" id="KW-0804">Transcription</keyword>
<sequence length="325" mass="34918">MKTIAVIEDDLPIGDTLEALLRQEGYGVLRAYSGTEALYLLSSKQPDLVLLDLMLPGLPGEAVLPQIHGIPVIVLSAKGDVQDKVSLLRSGAVDYVTKPFHPQELLARIAAHLRAPAAPDAPLSFASLRLDCSTHTVSSGSKSVHLTKTESAILKLLMQNPNQALKTLTDELFRYALAASVASLSPIPLELRAALEEALLSCYGALRQRGITPALSLPDRPVTRTLDPEALSRILQNILSNALKYSDGDLSVTMTVDGVITFRNAAQHLTPIAVGRLFDRYYTVESAQSSTGLGLSIAKALTERMGGRISAAYEDGNLEIRLAFP</sequence>
<dbReference type="InterPro" id="IPR039420">
    <property type="entry name" value="WalR-like"/>
</dbReference>
<dbReference type="EC" id="2.7.13.3" evidence="2"/>
<dbReference type="InterPro" id="IPR003594">
    <property type="entry name" value="HATPase_dom"/>
</dbReference>
<evidence type="ECO:0000256" key="7">
    <source>
        <dbReference type="ARBA" id="ARBA00023015"/>
    </source>
</evidence>
<feature type="domain" description="Response regulatory" evidence="13">
    <location>
        <begin position="3"/>
        <end position="113"/>
    </location>
</feature>
<comment type="caution">
    <text evidence="14">The sequence shown here is derived from an EMBL/GenBank/DDBJ whole genome shotgun (WGS) entry which is preliminary data.</text>
</comment>
<protein>
    <recommendedName>
        <fullName evidence="3">Stage 0 sporulation protein A homolog</fullName>
        <ecNumber evidence="2">2.7.13.3</ecNumber>
    </recommendedName>
</protein>
<feature type="modified residue" description="4-aspartylphosphate" evidence="11">
    <location>
        <position position="52"/>
    </location>
</feature>
<keyword evidence="8" id="KW-0238">DNA-binding</keyword>
<feature type="domain" description="Histidine kinase" evidence="12">
    <location>
        <begin position="165"/>
        <end position="325"/>
    </location>
</feature>
<keyword evidence="7" id="KW-0805">Transcription regulation</keyword>
<dbReference type="GO" id="GO:0005829">
    <property type="term" value="C:cytosol"/>
    <property type="evidence" value="ECO:0007669"/>
    <property type="project" value="TreeGrafter"/>
</dbReference>
<reference evidence="14" key="2">
    <citation type="journal article" date="2021" name="PeerJ">
        <title>Extensive microbial diversity within the chicken gut microbiome revealed by metagenomics and culture.</title>
        <authorList>
            <person name="Gilroy R."/>
            <person name="Ravi A."/>
            <person name="Getino M."/>
            <person name="Pursley I."/>
            <person name="Horton D.L."/>
            <person name="Alikhan N.F."/>
            <person name="Baker D."/>
            <person name="Gharbi K."/>
            <person name="Hall N."/>
            <person name="Watson M."/>
            <person name="Adriaenssens E.M."/>
            <person name="Foster-Nyarko E."/>
            <person name="Jarju S."/>
            <person name="Secka A."/>
            <person name="Antonio M."/>
            <person name="Oren A."/>
            <person name="Chaudhuri R.R."/>
            <person name="La Ragione R."/>
            <person name="Hildebrand F."/>
            <person name="Pallen M.J."/>
        </authorList>
    </citation>
    <scope>NUCLEOTIDE SEQUENCE</scope>
    <source>
        <strain evidence="14">ChiSjej2B20-13462</strain>
    </source>
</reference>
<keyword evidence="4 11" id="KW-0597">Phosphoprotein</keyword>
<evidence type="ECO:0000259" key="12">
    <source>
        <dbReference type="PROSITE" id="PS50109"/>
    </source>
</evidence>
<dbReference type="InterPro" id="IPR011006">
    <property type="entry name" value="CheY-like_superfamily"/>
</dbReference>
<dbReference type="GO" id="GO:0000976">
    <property type="term" value="F:transcription cis-regulatory region binding"/>
    <property type="evidence" value="ECO:0007669"/>
    <property type="project" value="TreeGrafter"/>
</dbReference>
<dbReference type="Gene3D" id="3.30.565.10">
    <property type="entry name" value="Histidine kinase-like ATPase, C-terminal domain"/>
    <property type="match status" value="1"/>
</dbReference>
<proteinExistence type="predicted"/>
<comment type="catalytic activity">
    <reaction evidence="1">
        <text>ATP + protein L-histidine = ADP + protein N-phospho-L-histidine.</text>
        <dbReference type="EC" id="2.7.13.3"/>
    </reaction>
</comment>
<dbReference type="Pfam" id="PF00072">
    <property type="entry name" value="Response_reg"/>
    <property type="match status" value="1"/>
</dbReference>
<dbReference type="Gene3D" id="3.40.50.2300">
    <property type="match status" value="1"/>
</dbReference>
<accession>A0A9D0Z6P9</accession>
<evidence type="ECO:0000256" key="1">
    <source>
        <dbReference type="ARBA" id="ARBA00000085"/>
    </source>
</evidence>
<dbReference type="EMBL" id="DVFN01000091">
    <property type="protein sequence ID" value="HIQ69880.1"/>
    <property type="molecule type" value="Genomic_DNA"/>
</dbReference>
<comment type="function">
    <text evidence="10">May play the central regulatory role in sporulation. It may be an element of the effector pathway responsible for the activation of sporulation genes in response to nutritional stress. Spo0A may act in concert with spo0H (a sigma factor) to control the expression of some genes that are critical to the sporulation process.</text>
</comment>
<dbReference type="InterPro" id="IPR001789">
    <property type="entry name" value="Sig_transdc_resp-reg_receiver"/>
</dbReference>
<dbReference type="InterPro" id="IPR016032">
    <property type="entry name" value="Sig_transdc_resp-reg_C-effctor"/>
</dbReference>
<keyword evidence="5" id="KW-0418">Kinase</keyword>
<evidence type="ECO:0000256" key="6">
    <source>
        <dbReference type="ARBA" id="ARBA00023012"/>
    </source>
</evidence>
<evidence type="ECO:0000256" key="10">
    <source>
        <dbReference type="ARBA" id="ARBA00024867"/>
    </source>
</evidence>
<dbReference type="InterPro" id="IPR004358">
    <property type="entry name" value="Sig_transdc_His_kin-like_C"/>
</dbReference>
<dbReference type="PROSITE" id="PS50109">
    <property type="entry name" value="HIS_KIN"/>
    <property type="match status" value="1"/>
</dbReference>
<evidence type="ECO:0000313" key="15">
    <source>
        <dbReference type="Proteomes" id="UP000886874"/>
    </source>
</evidence>
<dbReference type="SUPFAM" id="SSF55874">
    <property type="entry name" value="ATPase domain of HSP90 chaperone/DNA topoisomerase II/histidine kinase"/>
    <property type="match status" value="1"/>
</dbReference>
<dbReference type="SMART" id="SM00448">
    <property type="entry name" value="REC"/>
    <property type="match status" value="1"/>
</dbReference>
<dbReference type="InterPro" id="IPR005467">
    <property type="entry name" value="His_kinase_dom"/>
</dbReference>
<keyword evidence="6" id="KW-0902">Two-component regulatory system</keyword>
<reference evidence="14" key="1">
    <citation type="submission" date="2020-10" db="EMBL/GenBank/DDBJ databases">
        <authorList>
            <person name="Gilroy R."/>
        </authorList>
    </citation>
    <scope>NUCLEOTIDE SEQUENCE</scope>
    <source>
        <strain evidence="14">ChiSjej2B20-13462</strain>
    </source>
</reference>
<keyword evidence="5" id="KW-0808">Transferase</keyword>